<proteinExistence type="inferred from homology"/>
<dbReference type="GO" id="GO:0005829">
    <property type="term" value="C:cytosol"/>
    <property type="evidence" value="ECO:0007669"/>
    <property type="project" value="TreeGrafter"/>
</dbReference>
<dbReference type="InterPro" id="IPR028998">
    <property type="entry name" value="RimP_C"/>
</dbReference>
<comment type="function">
    <text evidence="3">Required for maturation of 30S ribosomal subunits.</text>
</comment>
<dbReference type="CDD" id="cd01734">
    <property type="entry name" value="YlxS_C"/>
    <property type="match status" value="1"/>
</dbReference>
<dbReference type="SUPFAM" id="SSF74942">
    <property type="entry name" value="YhbC-like, C-terminal domain"/>
    <property type="match status" value="1"/>
</dbReference>
<dbReference type="InterPro" id="IPR028989">
    <property type="entry name" value="RimP_N"/>
</dbReference>
<evidence type="ECO:0000256" key="1">
    <source>
        <dbReference type="ARBA" id="ARBA00022490"/>
    </source>
</evidence>
<dbReference type="GO" id="GO:0000028">
    <property type="term" value="P:ribosomal small subunit assembly"/>
    <property type="evidence" value="ECO:0007669"/>
    <property type="project" value="TreeGrafter"/>
</dbReference>
<feature type="region of interest" description="Disordered" evidence="4">
    <location>
        <begin position="179"/>
        <end position="215"/>
    </location>
</feature>
<keyword evidence="2 3" id="KW-0690">Ribosome biogenesis</keyword>
<feature type="compositionally biased region" description="Acidic residues" evidence="4">
    <location>
        <begin position="188"/>
        <end position="207"/>
    </location>
</feature>
<evidence type="ECO:0000259" key="6">
    <source>
        <dbReference type="Pfam" id="PF17384"/>
    </source>
</evidence>
<evidence type="ECO:0000256" key="2">
    <source>
        <dbReference type="ARBA" id="ARBA00022517"/>
    </source>
</evidence>
<dbReference type="PANTHER" id="PTHR33867">
    <property type="entry name" value="RIBOSOME MATURATION FACTOR RIMP"/>
    <property type="match status" value="1"/>
</dbReference>
<dbReference type="Proteomes" id="UP000294881">
    <property type="component" value="Unassembled WGS sequence"/>
</dbReference>
<dbReference type="AlphaFoldDB" id="A0A4R2GVN5"/>
<dbReference type="HAMAP" id="MF_01077">
    <property type="entry name" value="RimP"/>
    <property type="match status" value="1"/>
</dbReference>
<dbReference type="InterPro" id="IPR003728">
    <property type="entry name" value="Ribosome_maturation_RimP"/>
</dbReference>
<feature type="domain" description="Ribosome maturation factor RimP N-terminal" evidence="5">
    <location>
        <begin position="22"/>
        <end position="94"/>
    </location>
</feature>
<dbReference type="Pfam" id="PF02576">
    <property type="entry name" value="RimP_N"/>
    <property type="match status" value="1"/>
</dbReference>
<dbReference type="GO" id="GO:0006412">
    <property type="term" value="P:translation"/>
    <property type="evidence" value="ECO:0007669"/>
    <property type="project" value="TreeGrafter"/>
</dbReference>
<comment type="subcellular location">
    <subcellularLocation>
        <location evidence="3">Cytoplasm</location>
    </subcellularLocation>
</comment>
<accession>A0A4R2GVN5</accession>
<gene>
    <name evidence="3" type="primary">rimP</name>
    <name evidence="7" type="ORF">EV666_103230</name>
</gene>
<protein>
    <recommendedName>
        <fullName evidence="3">Ribosome maturation factor RimP</fullName>
    </recommendedName>
</protein>
<dbReference type="SUPFAM" id="SSF75420">
    <property type="entry name" value="YhbC-like, N-terminal domain"/>
    <property type="match status" value="1"/>
</dbReference>
<reference evidence="7 8" key="1">
    <citation type="submission" date="2019-03" db="EMBL/GenBank/DDBJ databases">
        <title>Genomic Encyclopedia of Type Strains, Phase IV (KMG-IV): sequencing the most valuable type-strain genomes for metagenomic binning, comparative biology and taxonomic classification.</title>
        <authorList>
            <person name="Goeker M."/>
        </authorList>
    </citation>
    <scope>NUCLEOTIDE SEQUENCE [LARGE SCALE GENOMIC DNA]</scope>
    <source>
        <strain evidence="7 8">DSM 22958</strain>
    </source>
</reference>
<dbReference type="RefSeq" id="WP_132004391.1">
    <property type="nucleotide sequence ID" value="NZ_JBHUNN010000002.1"/>
</dbReference>
<sequence>MADTADRRVVTESGVAARVATIVEPVIEDLGYVLVRVKVTGQNGCTVQIMAERPDGTMTVDDCEAISRAVSLALDVDDPIDRAYHLEISSPGIDRPLVRASDFTRWADYEAKVELNALVSGRRKYRGVLRGVDDGHVLVERLDAAADEDRVARLALSDILEARLLLTDAVIAEALRRDKAARHARGEVDEEDDADLDGEFDGDDTPDDAGQGRPH</sequence>
<keyword evidence="8" id="KW-1185">Reference proteome</keyword>
<dbReference type="InterPro" id="IPR035956">
    <property type="entry name" value="RimP_N_sf"/>
</dbReference>
<dbReference type="PANTHER" id="PTHR33867:SF1">
    <property type="entry name" value="RIBOSOME MATURATION FACTOR RIMP"/>
    <property type="match status" value="1"/>
</dbReference>
<keyword evidence="1 3" id="KW-0963">Cytoplasm</keyword>
<organism evidence="7 8">
    <name type="scientific">Camelimonas lactis</name>
    <dbReference type="NCBI Taxonomy" id="659006"/>
    <lineage>
        <taxon>Bacteria</taxon>
        <taxon>Pseudomonadati</taxon>
        <taxon>Pseudomonadota</taxon>
        <taxon>Alphaproteobacteria</taxon>
        <taxon>Hyphomicrobiales</taxon>
        <taxon>Chelatococcaceae</taxon>
        <taxon>Camelimonas</taxon>
    </lineage>
</organism>
<name>A0A4R2GVN5_9HYPH</name>
<comment type="similarity">
    <text evidence="3">Belongs to the RimP family.</text>
</comment>
<dbReference type="Gene3D" id="3.30.300.70">
    <property type="entry name" value="RimP-like superfamily, N-terminal"/>
    <property type="match status" value="1"/>
</dbReference>
<dbReference type="EMBL" id="SLWL01000003">
    <property type="protein sequence ID" value="TCO14722.1"/>
    <property type="molecule type" value="Genomic_DNA"/>
</dbReference>
<evidence type="ECO:0000313" key="8">
    <source>
        <dbReference type="Proteomes" id="UP000294881"/>
    </source>
</evidence>
<dbReference type="NCBIfam" id="NF000932">
    <property type="entry name" value="PRK00092.2-5"/>
    <property type="match status" value="1"/>
</dbReference>
<evidence type="ECO:0000256" key="4">
    <source>
        <dbReference type="SAM" id="MobiDB-lite"/>
    </source>
</evidence>
<evidence type="ECO:0000259" key="5">
    <source>
        <dbReference type="Pfam" id="PF02576"/>
    </source>
</evidence>
<evidence type="ECO:0000313" key="7">
    <source>
        <dbReference type="EMBL" id="TCO14722.1"/>
    </source>
</evidence>
<dbReference type="OrthoDB" id="9805006at2"/>
<dbReference type="Pfam" id="PF17384">
    <property type="entry name" value="DUF150_C"/>
    <property type="match status" value="1"/>
</dbReference>
<feature type="domain" description="Ribosome maturation factor RimP C-terminal" evidence="6">
    <location>
        <begin position="97"/>
        <end position="167"/>
    </location>
</feature>
<dbReference type="InterPro" id="IPR036847">
    <property type="entry name" value="RimP_C_sf"/>
</dbReference>
<comment type="caution">
    <text evidence="7">The sequence shown here is derived from an EMBL/GenBank/DDBJ whole genome shotgun (WGS) entry which is preliminary data.</text>
</comment>
<evidence type="ECO:0000256" key="3">
    <source>
        <dbReference type="HAMAP-Rule" id="MF_01077"/>
    </source>
</evidence>